<dbReference type="EMBL" id="LT629787">
    <property type="protein sequence ID" value="SDT89186.1"/>
    <property type="molecule type" value="Genomic_DNA"/>
</dbReference>
<evidence type="ECO:0000313" key="3">
    <source>
        <dbReference type="Proteomes" id="UP000243924"/>
    </source>
</evidence>
<accession>A0A1H2E223</accession>
<dbReference type="Gene3D" id="3.50.50.60">
    <property type="entry name" value="FAD/NAD(P)-binding domain"/>
    <property type="match status" value="1"/>
</dbReference>
<dbReference type="InterPro" id="IPR002937">
    <property type="entry name" value="Amino_oxidase"/>
</dbReference>
<dbReference type="GO" id="GO:0016491">
    <property type="term" value="F:oxidoreductase activity"/>
    <property type="evidence" value="ECO:0007669"/>
    <property type="project" value="InterPro"/>
</dbReference>
<proteinExistence type="predicted"/>
<dbReference type="OrthoDB" id="5792777at2"/>
<evidence type="ECO:0000313" key="2">
    <source>
        <dbReference type="EMBL" id="SDT89186.1"/>
    </source>
</evidence>
<feature type="domain" description="Amine oxidase" evidence="1">
    <location>
        <begin position="10"/>
        <end position="221"/>
    </location>
</feature>
<dbReference type="SUPFAM" id="SSF51905">
    <property type="entry name" value="FAD/NAD(P)-binding domain"/>
    <property type="match status" value="1"/>
</dbReference>
<dbReference type="STRING" id="1434072.SAMN05216210_0245"/>
<protein>
    <submittedName>
        <fullName evidence="2">Predicted NAD/FAD-binding protein</fullName>
    </submittedName>
</protein>
<dbReference type="AlphaFoldDB" id="A0A1H2E223"/>
<evidence type="ECO:0000259" key="1">
    <source>
        <dbReference type="Pfam" id="PF01593"/>
    </source>
</evidence>
<sequence>MDAHALTLDGGLVDVPLRVMSPDAWPSVLALADEVGVGVFDVRTLVSCSWTGGQTWFRAGELPLVGWPWVGSWRYLNGRALRIGRGIWQLARLTRELQEGSSNITLGEVLQQHEFDPLFWRGLVLPILTTICTCEEKHLLDWPAAQLLSLLHGILHGSTLYRLKGGTSALVKGLARDLPLHAGSPVVRVEQGSDGVMVYNARGDGCVFDRVIVATQANQLSFLDDAQFGDERCVLDKIPFDSGELWVHQDPRFMPADEADWTALNFQMDKGLEKPMFTVWVNQVEPTLKDSSPVFQTWNPLFEPAPDTVLARVPLERAVVNADTAQVHQALKQWHSQPWRKVFYCGSWAYEGVPLLESAVRSANAVVGVINQQA</sequence>
<dbReference type="InterPro" id="IPR036188">
    <property type="entry name" value="FAD/NAD-bd_sf"/>
</dbReference>
<name>A0A1H2E223_9GAMM</name>
<dbReference type="Proteomes" id="UP000243924">
    <property type="component" value="Chromosome I"/>
</dbReference>
<reference evidence="3" key="1">
    <citation type="submission" date="2016-10" db="EMBL/GenBank/DDBJ databases">
        <authorList>
            <person name="Varghese N."/>
            <person name="Submissions S."/>
        </authorList>
    </citation>
    <scope>NUCLEOTIDE SEQUENCE [LARGE SCALE GENOMIC DNA]</scope>
    <source>
        <strain evidence="3">CECT 8338</strain>
    </source>
</reference>
<gene>
    <name evidence="2" type="ORF">SAMN05216210_0245</name>
</gene>
<keyword evidence="3" id="KW-1185">Reference proteome</keyword>
<dbReference type="Pfam" id="PF01593">
    <property type="entry name" value="Amino_oxidase"/>
    <property type="match status" value="1"/>
</dbReference>
<organism evidence="2 3">
    <name type="scientific">Halopseudomonas salegens</name>
    <dbReference type="NCBI Taxonomy" id="1434072"/>
    <lineage>
        <taxon>Bacteria</taxon>
        <taxon>Pseudomonadati</taxon>
        <taxon>Pseudomonadota</taxon>
        <taxon>Gammaproteobacteria</taxon>
        <taxon>Pseudomonadales</taxon>
        <taxon>Pseudomonadaceae</taxon>
        <taxon>Halopseudomonas</taxon>
    </lineage>
</organism>